<feature type="transmembrane region" description="Helical" evidence="8">
    <location>
        <begin position="110"/>
        <end position="133"/>
    </location>
</feature>
<keyword evidence="10" id="KW-0449">Lipoprotein</keyword>
<evidence type="ECO:0000256" key="4">
    <source>
        <dbReference type="ARBA" id="ARBA00022692"/>
    </source>
</evidence>
<dbReference type="GO" id="GO:0042158">
    <property type="term" value="P:lipoprotein biosynthetic process"/>
    <property type="evidence" value="ECO:0007669"/>
    <property type="project" value="UniProtKB-UniRule"/>
</dbReference>
<feature type="transmembrane region" description="Helical" evidence="8">
    <location>
        <begin position="59"/>
        <end position="76"/>
    </location>
</feature>
<keyword evidence="5 8" id="KW-1133">Transmembrane helix</keyword>
<dbReference type="HOGENOM" id="CLU_019563_0_1_11"/>
<dbReference type="InterPro" id="IPR004563">
    <property type="entry name" value="Apolipo_AcylTrfase"/>
</dbReference>
<feature type="transmembrane region" description="Helical" evidence="8">
    <location>
        <begin position="184"/>
        <end position="210"/>
    </location>
</feature>
<dbReference type="Pfam" id="PF00795">
    <property type="entry name" value="CN_hydrolase"/>
    <property type="match status" value="1"/>
</dbReference>
<feature type="domain" description="CN hydrolase" evidence="9">
    <location>
        <begin position="249"/>
        <end position="506"/>
    </location>
</feature>
<dbReference type="Proteomes" id="UP000000849">
    <property type="component" value="Chromosome"/>
</dbReference>
<evidence type="ECO:0000256" key="5">
    <source>
        <dbReference type="ARBA" id="ARBA00022989"/>
    </source>
</evidence>
<feature type="transmembrane region" description="Helical" evidence="8">
    <location>
        <begin position="222"/>
        <end position="240"/>
    </location>
</feature>
<evidence type="ECO:0000313" key="11">
    <source>
        <dbReference type="Proteomes" id="UP000000849"/>
    </source>
</evidence>
<dbReference type="AlphaFoldDB" id="D5UEW1"/>
<evidence type="ECO:0000256" key="6">
    <source>
        <dbReference type="ARBA" id="ARBA00023136"/>
    </source>
</evidence>
<keyword evidence="7 8" id="KW-0012">Acyltransferase</keyword>
<evidence type="ECO:0000256" key="2">
    <source>
        <dbReference type="ARBA" id="ARBA00022475"/>
    </source>
</evidence>
<dbReference type="eggNOG" id="COG0815">
    <property type="taxonomic scope" value="Bacteria"/>
</dbReference>
<dbReference type="CDD" id="cd07571">
    <property type="entry name" value="ALP_N-acyl_transferase"/>
    <property type="match status" value="1"/>
</dbReference>
<sequence length="552" mass="58364">MLSGSVAGWHNLRTSHRVRGVPPPLTYPAPVPLPPSARWLTLLLAGAGGWTTRLAFPDPGLSVLAPVGMAALFLALRRDSARWNALVGLVWGLACFGPMITWAHTAVGPVPWLALTVLEASYVALFGAAWAWARRGHAVWRSSAWQLPTFVLLWVAVEELRSAWPFGGFPWGRLAFSQADSPLAAYMWLGGTPLLSGLVAGLGVLLARAVLAAGQVALGRTLGALGALGAVLVGSLLIPLDTVAQDGTLRVGAVQGNVPEPGRLDAFGERRQVLDNHVAGTRALLDRVAPGELDVVLWPENGTDIDPQVDQEAAGLIDGVAREVRAPLLVGTVQYPPEGGRYNTAVLWEPGTGPVATYSKQRPAPFAEYIPMRSFVRHFSDAVDLVTRDMLPGTEPGVVPMASQRLARTVVLGDVICFEVAYDGIVREAVAEGGEVLVVQTNNASFGWSDESTQQLAMSRLRAVEHGRATVQISTVGVSAVIAPNGAVVRQTGLFTAEQLVADLPLRQTLTPATRAGDWPARTAAAIGVWVVLAGMVGAARLPRAERPDGPA</sequence>
<evidence type="ECO:0000256" key="3">
    <source>
        <dbReference type="ARBA" id="ARBA00022679"/>
    </source>
</evidence>
<organism evidence="10 11">
    <name type="scientific">Cellulomonas flavigena (strain ATCC 482 / DSM 20109 / BCRC 11376 / JCM 18109 / NBRC 3775 / NCIMB 8073 / NRS 134)</name>
    <dbReference type="NCBI Taxonomy" id="446466"/>
    <lineage>
        <taxon>Bacteria</taxon>
        <taxon>Bacillati</taxon>
        <taxon>Actinomycetota</taxon>
        <taxon>Actinomycetes</taxon>
        <taxon>Micrococcales</taxon>
        <taxon>Cellulomonadaceae</taxon>
        <taxon>Cellulomonas</taxon>
    </lineage>
</organism>
<dbReference type="UniPathway" id="UPA00666"/>
<dbReference type="STRING" id="446466.Cfla_1874"/>
<dbReference type="InterPro" id="IPR036526">
    <property type="entry name" value="C-N_Hydrolase_sf"/>
</dbReference>
<dbReference type="InterPro" id="IPR045378">
    <property type="entry name" value="LNT_N"/>
</dbReference>
<feature type="transmembrane region" description="Helical" evidence="8">
    <location>
        <begin position="83"/>
        <end position="104"/>
    </location>
</feature>
<comment type="catalytic activity">
    <reaction evidence="8">
        <text>N-terminal S-1,2-diacyl-sn-glyceryl-L-cysteinyl-[lipoprotein] + a glycerophospholipid = N-acyl-S-1,2-diacyl-sn-glyceryl-L-cysteinyl-[lipoprotein] + a 2-acyl-sn-glycero-3-phospholipid + H(+)</text>
        <dbReference type="Rhea" id="RHEA:48228"/>
        <dbReference type="Rhea" id="RHEA-COMP:14681"/>
        <dbReference type="Rhea" id="RHEA-COMP:14684"/>
        <dbReference type="ChEBI" id="CHEBI:15378"/>
        <dbReference type="ChEBI" id="CHEBI:136912"/>
        <dbReference type="ChEBI" id="CHEBI:140656"/>
        <dbReference type="ChEBI" id="CHEBI:140657"/>
        <dbReference type="ChEBI" id="CHEBI:140660"/>
        <dbReference type="EC" id="2.3.1.269"/>
    </reaction>
</comment>
<dbReference type="HAMAP" id="MF_01148">
    <property type="entry name" value="Lnt"/>
    <property type="match status" value="1"/>
</dbReference>
<name>D5UEW1_CELFN</name>
<dbReference type="GO" id="GO:0016410">
    <property type="term" value="F:N-acyltransferase activity"/>
    <property type="evidence" value="ECO:0007669"/>
    <property type="project" value="UniProtKB-UniRule"/>
</dbReference>
<proteinExistence type="inferred from homology"/>
<dbReference type="PANTHER" id="PTHR38686:SF1">
    <property type="entry name" value="APOLIPOPROTEIN N-ACYLTRANSFERASE"/>
    <property type="match status" value="1"/>
</dbReference>
<evidence type="ECO:0000313" key="10">
    <source>
        <dbReference type="EMBL" id="ADG74771.1"/>
    </source>
</evidence>
<dbReference type="PROSITE" id="PS50263">
    <property type="entry name" value="CN_HYDROLASE"/>
    <property type="match status" value="1"/>
</dbReference>
<keyword evidence="2 8" id="KW-1003">Cell membrane</keyword>
<dbReference type="SUPFAM" id="SSF56317">
    <property type="entry name" value="Carbon-nitrogen hydrolase"/>
    <property type="match status" value="1"/>
</dbReference>
<protein>
    <recommendedName>
        <fullName evidence="8">Apolipoprotein N-acyltransferase</fullName>
        <shortName evidence="8">ALP N-acyltransferase</shortName>
        <ecNumber evidence="8">2.3.1.269</ecNumber>
    </recommendedName>
</protein>
<evidence type="ECO:0000256" key="7">
    <source>
        <dbReference type="ARBA" id="ARBA00023315"/>
    </source>
</evidence>
<keyword evidence="11" id="KW-1185">Reference proteome</keyword>
<dbReference type="InterPro" id="IPR003010">
    <property type="entry name" value="C-N_Hydrolase"/>
</dbReference>
<dbReference type="Gene3D" id="3.60.110.10">
    <property type="entry name" value="Carbon-nitrogen hydrolase"/>
    <property type="match status" value="1"/>
</dbReference>
<keyword evidence="4 8" id="KW-0812">Transmembrane</keyword>
<dbReference type="EMBL" id="CP001964">
    <property type="protein sequence ID" value="ADG74771.1"/>
    <property type="molecule type" value="Genomic_DNA"/>
</dbReference>
<accession>D5UEW1</accession>
<dbReference type="Pfam" id="PF20154">
    <property type="entry name" value="LNT_N"/>
    <property type="match status" value="1"/>
</dbReference>
<dbReference type="NCBIfam" id="TIGR00546">
    <property type="entry name" value="lnt"/>
    <property type="match status" value="1"/>
</dbReference>
<dbReference type="GO" id="GO:0005886">
    <property type="term" value="C:plasma membrane"/>
    <property type="evidence" value="ECO:0007669"/>
    <property type="project" value="UniProtKB-SubCell"/>
</dbReference>
<feature type="transmembrane region" description="Helical" evidence="8">
    <location>
        <begin position="145"/>
        <end position="164"/>
    </location>
</feature>
<comment type="subcellular location">
    <subcellularLocation>
        <location evidence="1 8">Cell membrane</location>
        <topology evidence="1 8">Multi-pass membrane protein</topology>
    </subcellularLocation>
</comment>
<comment type="function">
    <text evidence="8">Catalyzes the phospholipid dependent N-acylation of the N-terminal cysteine of apolipoprotein, the last step in lipoprotein maturation.</text>
</comment>
<keyword evidence="3 8" id="KW-0808">Transferase</keyword>
<keyword evidence="6 8" id="KW-0472">Membrane</keyword>
<comment type="similarity">
    <text evidence="8">Belongs to the CN hydrolase family. Apolipoprotein N-acyltransferase subfamily.</text>
</comment>
<reference evidence="10 11" key="1">
    <citation type="journal article" date="2010" name="Stand. Genomic Sci.">
        <title>Complete genome sequence of Cellulomonas flavigena type strain (134).</title>
        <authorList>
            <person name="Abt B."/>
            <person name="Foster B."/>
            <person name="Lapidus A."/>
            <person name="Clum A."/>
            <person name="Sun H."/>
            <person name="Pukall R."/>
            <person name="Lucas S."/>
            <person name="Glavina Del Rio T."/>
            <person name="Nolan M."/>
            <person name="Tice H."/>
            <person name="Cheng J.F."/>
            <person name="Pitluck S."/>
            <person name="Liolios K."/>
            <person name="Ivanova N."/>
            <person name="Mavromatis K."/>
            <person name="Ovchinnikova G."/>
            <person name="Pati A."/>
            <person name="Goodwin L."/>
            <person name="Chen A."/>
            <person name="Palaniappan K."/>
            <person name="Land M."/>
            <person name="Hauser L."/>
            <person name="Chang Y.J."/>
            <person name="Jeffries C.D."/>
            <person name="Rohde M."/>
            <person name="Goker M."/>
            <person name="Woyke T."/>
            <person name="Bristow J."/>
            <person name="Eisen J.A."/>
            <person name="Markowitz V."/>
            <person name="Hugenholtz P."/>
            <person name="Kyrpides N.C."/>
            <person name="Klenk H.P."/>
        </authorList>
    </citation>
    <scope>NUCLEOTIDE SEQUENCE [LARGE SCALE GENOMIC DNA]</scope>
    <source>
        <strain evidence="11">ATCC 482 / DSM 20109 / BCRC 11376 / JCM 18109 / NBRC 3775 / NCIMB 8073 / NRS 134</strain>
    </source>
</reference>
<gene>
    <name evidence="8" type="primary">lnt</name>
    <name evidence="10" type="ordered locus">Cfla_1874</name>
</gene>
<dbReference type="PANTHER" id="PTHR38686">
    <property type="entry name" value="APOLIPOPROTEIN N-ACYLTRANSFERASE"/>
    <property type="match status" value="1"/>
</dbReference>
<dbReference type="EC" id="2.3.1.269" evidence="8"/>
<dbReference type="KEGG" id="cfl:Cfla_1874"/>
<comment type="pathway">
    <text evidence="8">Protein modification; lipoprotein biosynthesis (N-acyl transfer).</text>
</comment>
<evidence type="ECO:0000256" key="1">
    <source>
        <dbReference type="ARBA" id="ARBA00004651"/>
    </source>
</evidence>
<evidence type="ECO:0000259" key="9">
    <source>
        <dbReference type="PROSITE" id="PS50263"/>
    </source>
</evidence>
<evidence type="ECO:0000256" key="8">
    <source>
        <dbReference type="HAMAP-Rule" id="MF_01148"/>
    </source>
</evidence>